<name>A0ABW1IU77_9BACL</name>
<dbReference type="EMBL" id="JBHSQV010000183">
    <property type="protein sequence ID" value="MFC5988675.1"/>
    <property type="molecule type" value="Genomic_DNA"/>
</dbReference>
<reference evidence="7" key="1">
    <citation type="journal article" date="2019" name="Int. J. Syst. Evol. Microbiol.">
        <title>The Global Catalogue of Microorganisms (GCM) 10K type strain sequencing project: providing services to taxonomists for standard genome sequencing and annotation.</title>
        <authorList>
            <consortium name="The Broad Institute Genomics Platform"/>
            <consortium name="The Broad Institute Genome Sequencing Center for Infectious Disease"/>
            <person name="Wu L."/>
            <person name="Ma J."/>
        </authorList>
    </citation>
    <scope>NUCLEOTIDE SEQUENCE [LARGE SCALE GENOMIC DNA]</scope>
    <source>
        <strain evidence="7">CCM 8749</strain>
    </source>
</reference>
<evidence type="ECO:0000256" key="5">
    <source>
        <dbReference type="SAM" id="Phobius"/>
    </source>
</evidence>
<evidence type="ECO:0000256" key="4">
    <source>
        <dbReference type="ARBA" id="ARBA00023136"/>
    </source>
</evidence>
<protein>
    <submittedName>
        <fullName evidence="6">DoxX family protein</fullName>
    </submittedName>
</protein>
<comment type="caution">
    <text evidence="6">The sequence shown here is derived from an EMBL/GenBank/DDBJ whole genome shotgun (WGS) entry which is preliminary data.</text>
</comment>
<feature type="transmembrane region" description="Helical" evidence="5">
    <location>
        <begin position="87"/>
        <end position="113"/>
    </location>
</feature>
<evidence type="ECO:0000256" key="1">
    <source>
        <dbReference type="ARBA" id="ARBA00004141"/>
    </source>
</evidence>
<proteinExistence type="predicted"/>
<keyword evidence="3 5" id="KW-1133">Transmembrane helix</keyword>
<organism evidence="6 7">
    <name type="scientific">Marinicrinis lubricantis</name>
    <dbReference type="NCBI Taxonomy" id="2086470"/>
    <lineage>
        <taxon>Bacteria</taxon>
        <taxon>Bacillati</taxon>
        <taxon>Bacillota</taxon>
        <taxon>Bacilli</taxon>
        <taxon>Bacillales</taxon>
        <taxon>Paenibacillaceae</taxon>
    </lineage>
</organism>
<evidence type="ECO:0000256" key="3">
    <source>
        <dbReference type="ARBA" id="ARBA00022989"/>
    </source>
</evidence>
<dbReference type="PANTHER" id="PTHR39157">
    <property type="entry name" value="INTEGRAL MEMBRANE PROTEIN-RELATED"/>
    <property type="match status" value="1"/>
</dbReference>
<keyword evidence="7" id="KW-1185">Reference proteome</keyword>
<sequence length="177" mass="19337">MFIRFLRENVYAAGALLLIRLYLGWEWMTAGWGKITGGFEAEGFLQGAIGKAAGDHPAVQGWWASFLEHFALPNVGLFNFLVPWGEFLVGIALLAGLFTTFAALMAAVMNFAFLFSGTVSTNAQMVLLAMFILVAGANAGKFGLDYYVLPFLRTKVKALFHKEKGKGEHDAKKALAH</sequence>
<evidence type="ECO:0000313" key="6">
    <source>
        <dbReference type="EMBL" id="MFC5988675.1"/>
    </source>
</evidence>
<keyword evidence="4 5" id="KW-0472">Membrane</keyword>
<dbReference type="RefSeq" id="WP_379896151.1">
    <property type="nucleotide sequence ID" value="NZ_CBCSCT010000010.1"/>
</dbReference>
<dbReference type="Pfam" id="PF07681">
    <property type="entry name" value="DoxX"/>
    <property type="match status" value="1"/>
</dbReference>
<feature type="transmembrane region" description="Helical" evidence="5">
    <location>
        <begin position="125"/>
        <end position="144"/>
    </location>
</feature>
<evidence type="ECO:0000313" key="7">
    <source>
        <dbReference type="Proteomes" id="UP001596250"/>
    </source>
</evidence>
<accession>A0ABW1IU77</accession>
<evidence type="ECO:0000256" key="2">
    <source>
        <dbReference type="ARBA" id="ARBA00022692"/>
    </source>
</evidence>
<dbReference type="InterPro" id="IPR032808">
    <property type="entry name" value="DoxX"/>
</dbReference>
<gene>
    <name evidence="6" type="ORF">ACFPXP_19905</name>
</gene>
<dbReference type="PANTHER" id="PTHR39157:SF1">
    <property type="entry name" value="DOXX FAMILY PROTEIN"/>
    <property type="match status" value="1"/>
</dbReference>
<comment type="subcellular location">
    <subcellularLocation>
        <location evidence="1">Membrane</location>
        <topology evidence="1">Multi-pass membrane protein</topology>
    </subcellularLocation>
</comment>
<dbReference type="Proteomes" id="UP001596250">
    <property type="component" value="Unassembled WGS sequence"/>
</dbReference>
<keyword evidence="2 5" id="KW-0812">Transmembrane</keyword>